<accession>A0A9Q8YWK2</accession>
<protein>
    <submittedName>
        <fullName evidence="2">Uncharacterized protein</fullName>
    </submittedName>
</protein>
<evidence type="ECO:0000313" key="2">
    <source>
        <dbReference type="EMBL" id="USP02268.1"/>
    </source>
</evidence>
<evidence type="ECO:0000256" key="1">
    <source>
        <dbReference type="SAM" id="Phobius"/>
    </source>
</evidence>
<gene>
    <name evidence="2" type="ORF">LAJ60_05150</name>
</gene>
<feature type="transmembrane region" description="Helical" evidence="1">
    <location>
        <begin position="29"/>
        <end position="51"/>
    </location>
</feature>
<dbReference type="Proteomes" id="UP001056980">
    <property type="component" value="Chromosome"/>
</dbReference>
<name>A0A9Q8YWK2_BARTA</name>
<keyword evidence="1" id="KW-0812">Transmembrane</keyword>
<organism evidence="2 3">
    <name type="scientific">Bartonella taylorii</name>
    <dbReference type="NCBI Taxonomy" id="33046"/>
    <lineage>
        <taxon>Bacteria</taxon>
        <taxon>Pseudomonadati</taxon>
        <taxon>Pseudomonadota</taxon>
        <taxon>Alphaproteobacteria</taxon>
        <taxon>Hyphomicrobiales</taxon>
        <taxon>Bartonellaceae</taxon>
        <taxon>Bartonella</taxon>
    </lineage>
</organism>
<dbReference type="KEGG" id="btay:LAJ60_05150"/>
<dbReference type="RefSeq" id="WP_078692207.1">
    <property type="nucleotide sequence ID" value="NZ_CADDYE010000010.1"/>
</dbReference>
<feature type="transmembrane region" description="Helical" evidence="1">
    <location>
        <begin position="71"/>
        <end position="94"/>
    </location>
</feature>
<sequence length="128" mass="14980">MQGKNSTLDKEPCFFSFEEAFLTAKNYRVLFYISVIIVLFRIAIFVPFFLSWEPTEWQKTILSGVYILQEVIGLCILAFIPIMLVLRIILGYLLEKNIQKLEEAICKRNKTTRLRDELSKESWGKNGH</sequence>
<keyword evidence="1" id="KW-0472">Membrane</keyword>
<reference evidence="2" key="1">
    <citation type="journal article" date="2022" name="Proc. Natl. Acad. Sci. U.S.A.">
        <title>Identification of the Bartonella autotransporter CFA as a protective antigen and hypervariable target of neutralizing antibodies in mice.</title>
        <authorList>
            <person name="Siewert L.K."/>
            <person name="Korotaev A."/>
            <person name="Sedzicki J."/>
            <person name="Fromm K."/>
            <person name="Pinschewer D.D."/>
            <person name="Dehio C."/>
        </authorList>
    </citation>
    <scope>NUCLEOTIDE SEQUENCE</scope>
    <source>
        <strain evidence="2">IBS296</strain>
    </source>
</reference>
<dbReference type="AlphaFoldDB" id="A0A9Q8YWK2"/>
<proteinExistence type="predicted"/>
<dbReference type="EMBL" id="CP083444">
    <property type="protein sequence ID" value="USP02268.1"/>
    <property type="molecule type" value="Genomic_DNA"/>
</dbReference>
<evidence type="ECO:0000313" key="3">
    <source>
        <dbReference type="Proteomes" id="UP001056980"/>
    </source>
</evidence>
<keyword evidence="1" id="KW-1133">Transmembrane helix</keyword>